<gene>
    <name evidence="1" type="ORF">SNEC2469_LOCUS16941</name>
</gene>
<dbReference type="Proteomes" id="UP000601435">
    <property type="component" value="Unassembled WGS sequence"/>
</dbReference>
<feature type="non-terminal residue" evidence="1">
    <location>
        <position position="1"/>
    </location>
</feature>
<dbReference type="AlphaFoldDB" id="A0A812UV65"/>
<accession>A0A812UV65</accession>
<feature type="non-terminal residue" evidence="1">
    <location>
        <position position="81"/>
    </location>
</feature>
<dbReference type="EMBL" id="CAJNJA010027764">
    <property type="protein sequence ID" value="CAE7585254.1"/>
    <property type="molecule type" value="Genomic_DNA"/>
</dbReference>
<evidence type="ECO:0000313" key="2">
    <source>
        <dbReference type="Proteomes" id="UP000601435"/>
    </source>
</evidence>
<keyword evidence="2" id="KW-1185">Reference proteome</keyword>
<reference evidence="1" key="1">
    <citation type="submission" date="2021-02" db="EMBL/GenBank/DDBJ databases">
        <authorList>
            <person name="Dougan E. K."/>
            <person name="Rhodes N."/>
            <person name="Thang M."/>
            <person name="Chan C."/>
        </authorList>
    </citation>
    <scope>NUCLEOTIDE SEQUENCE</scope>
</reference>
<sequence length="81" mass="8602">ETGSFPMADVQALYDAGAGLYGMCWCKSVPGRPCVDLEEYVVPAGLFVLVGPYPQELTKVYMGDTLQVAIAGTGLSAKDRL</sequence>
<evidence type="ECO:0000313" key="1">
    <source>
        <dbReference type="EMBL" id="CAE7585254.1"/>
    </source>
</evidence>
<protein>
    <submittedName>
        <fullName evidence="1">Uncharacterized protein</fullName>
    </submittedName>
</protein>
<comment type="caution">
    <text evidence="1">The sequence shown here is derived from an EMBL/GenBank/DDBJ whole genome shotgun (WGS) entry which is preliminary data.</text>
</comment>
<name>A0A812UV65_9DINO</name>
<proteinExistence type="predicted"/>
<organism evidence="1 2">
    <name type="scientific">Symbiodinium necroappetens</name>
    <dbReference type="NCBI Taxonomy" id="1628268"/>
    <lineage>
        <taxon>Eukaryota</taxon>
        <taxon>Sar</taxon>
        <taxon>Alveolata</taxon>
        <taxon>Dinophyceae</taxon>
        <taxon>Suessiales</taxon>
        <taxon>Symbiodiniaceae</taxon>
        <taxon>Symbiodinium</taxon>
    </lineage>
</organism>